<evidence type="ECO:0000256" key="1">
    <source>
        <dbReference type="ARBA" id="ARBA00022475"/>
    </source>
</evidence>
<gene>
    <name evidence="7" type="ORF">GGR88_001052</name>
</gene>
<feature type="transmembrane region" description="Helical" evidence="5">
    <location>
        <begin position="44"/>
        <end position="62"/>
    </location>
</feature>
<reference evidence="7 8" key="1">
    <citation type="submission" date="2020-03" db="EMBL/GenBank/DDBJ databases">
        <title>Genomic Encyclopedia of Type Strains, Phase IV (KMG-IV): sequencing the most valuable type-strain genomes for metagenomic binning, comparative biology and taxonomic classification.</title>
        <authorList>
            <person name="Goeker M."/>
        </authorList>
    </citation>
    <scope>NUCLEOTIDE SEQUENCE [LARGE SCALE GENOMIC DNA]</scope>
    <source>
        <strain evidence="7 8">DSM 27651</strain>
    </source>
</reference>
<dbReference type="RefSeq" id="WP_167953545.1">
    <property type="nucleotide sequence ID" value="NZ_JAATJE010000001.1"/>
</dbReference>
<evidence type="ECO:0000313" key="7">
    <source>
        <dbReference type="EMBL" id="NJC33578.1"/>
    </source>
</evidence>
<organism evidence="7 8">
    <name type="scientific">Sphingomonas jejuensis</name>
    <dbReference type="NCBI Taxonomy" id="904715"/>
    <lineage>
        <taxon>Bacteria</taxon>
        <taxon>Pseudomonadati</taxon>
        <taxon>Pseudomonadota</taxon>
        <taxon>Alphaproteobacteria</taxon>
        <taxon>Sphingomonadales</taxon>
        <taxon>Sphingomonadaceae</taxon>
        <taxon>Sphingomonas</taxon>
    </lineage>
</organism>
<evidence type="ECO:0000256" key="5">
    <source>
        <dbReference type="SAM" id="Phobius"/>
    </source>
</evidence>
<evidence type="ECO:0000313" key="8">
    <source>
        <dbReference type="Proteomes" id="UP000734218"/>
    </source>
</evidence>
<feature type="domain" description="Lipopolysaccharide assembly protein A" evidence="6">
    <location>
        <begin position="23"/>
        <end position="76"/>
    </location>
</feature>
<keyword evidence="4 5" id="KW-0472">Membrane</keyword>
<accession>A0ABX0XK84</accession>
<dbReference type="InterPro" id="IPR010445">
    <property type="entry name" value="LapA_dom"/>
</dbReference>
<dbReference type="EMBL" id="JAATJE010000001">
    <property type="protein sequence ID" value="NJC33578.1"/>
    <property type="molecule type" value="Genomic_DNA"/>
</dbReference>
<evidence type="ECO:0000259" key="6">
    <source>
        <dbReference type="Pfam" id="PF06305"/>
    </source>
</evidence>
<dbReference type="Proteomes" id="UP000734218">
    <property type="component" value="Unassembled WGS sequence"/>
</dbReference>
<keyword evidence="2 5" id="KW-0812">Transmembrane</keyword>
<keyword evidence="1" id="KW-1003">Cell membrane</keyword>
<keyword evidence="3 5" id="KW-1133">Transmembrane helix</keyword>
<proteinExistence type="predicted"/>
<sequence length="103" mass="11215">MLFLRLLFWIIVVALLVLFADNNWTPVTVVLWNDLRLDAQLPVLVIGAFLIGLVPMLIAFYATRWRYRQRVGALSRPVVAADEPAAAGVPPGAVPIAVPPGVA</sequence>
<comment type="caution">
    <text evidence="7">The sequence shown here is derived from an EMBL/GenBank/DDBJ whole genome shotgun (WGS) entry which is preliminary data.</text>
</comment>
<protein>
    <submittedName>
        <fullName evidence="7">Integral membrane protein</fullName>
    </submittedName>
</protein>
<dbReference type="Pfam" id="PF06305">
    <property type="entry name" value="LapA_dom"/>
    <property type="match status" value="1"/>
</dbReference>
<name>A0ABX0XK84_9SPHN</name>
<evidence type="ECO:0000256" key="4">
    <source>
        <dbReference type="ARBA" id="ARBA00023136"/>
    </source>
</evidence>
<evidence type="ECO:0000256" key="3">
    <source>
        <dbReference type="ARBA" id="ARBA00022989"/>
    </source>
</evidence>
<evidence type="ECO:0000256" key="2">
    <source>
        <dbReference type="ARBA" id="ARBA00022692"/>
    </source>
</evidence>
<keyword evidence="8" id="KW-1185">Reference proteome</keyword>